<keyword evidence="4" id="KW-1185">Reference proteome</keyword>
<organism evidence="3 4">
    <name type="scientific">Pedobacter nyackensis</name>
    <dbReference type="NCBI Taxonomy" id="475255"/>
    <lineage>
        <taxon>Bacteria</taxon>
        <taxon>Pseudomonadati</taxon>
        <taxon>Bacteroidota</taxon>
        <taxon>Sphingobacteriia</taxon>
        <taxon>Sphingobacteriales</taxon>
        <taxon>Sphingobacteriaceae</taxon>
        <taxon>Pedobacter</taxon>
    </lineage>
</organism>
<evidence type="ECO:0000313" key="4">
    <source>
        <dbReference type="Proteomes" id="UP000192678"/>
    </source>
</evidence>
<dbReference type="Pfam" id="PF14344">
    <property type="entry name" value="DUF4397"/>
    <property type="match status" value="1"/>
</dbReference>
<proteinExistence type="predicted"/>
<keyword evidence="1" id="KW-0732">Signal</keyword>
<evidence type="ECO:0000313" key="3">
    <source>
        <dbReference type="EMBL" id="SMD12731.1"/>
    </source>
</evidence>
<dbReference type="OrthoDB" id="9792011at2"/>
<feature type="chain" id="PRO_5012145062" description="DUF4397 domain-containing protein" evidence="1">
    <location>
        <begin position="26"/>
        <end position="230"/>
    </location>
</feature>
<dbReference type="RefSeq" id="WP_084291461.1">
    <property type="nucleotide sequence ID" value="NZ_FWYB01000015.1"/>
</dbReference>
<dbReference type="PROSITE" id="PS51257">
    <property type="entry name" value="PROKAR_LIPOPROTEIN"/>
    <property type="match status" value="1"/>
</dbReference>
<accession>A0A1W2ESV7</accession>
<dbReference type="Proteomes" id="UP000192678">
    <property type="component" value="Unassembled WGS sequence"/>
</dbReference>
<dbReference type="AlphaFoldDB" id="A0A1W2ESV7"/>
<evidence type="ECO:0000256" key="1">
    <source>
        <dbReference type="SAM" id="SignalP"/>
    </source>
</evidence>
<protein>
    <recommendedName>
        <fullName evidence="2">DUF4397 domain-containing protein</fullName>
    </recommendedName>
</protein>
<dbReference type="EMBL" id="FWYB01000015">
    <property type="protein sequence ID" value="SMD12731.1"/>
    <property type="molecule type" value="Genomic_DNA"/>
</dbReference>
<feature type="signal peptide" evidence="1">
    <location>
        <begin position="1"/>
        <end position="25"/>
    </location>
</feature>
<name>A0A1W2ESV7_9SPHI</name>
<gene>
    <name evidence="3" type="ORF">SAMN04488101_11592</name>
</gene>
<dbReference type="STRING" id="475255.SAMN04488101_11592"/>
<evidence type="ECO:0000259" key="2">
    <source>
        <dbReference type="Pfam" id="PF14344"/>
    </source>
</evidence>
<dbReference type="InterPro" id="IPR025510">
    <property type="entry name" value="DUF4397"/>
</dbReference>
<reference evidence="3 4" key="1">
    <citation type="submission" date="2017-04" db="EMBL/GenBank/DDBJ databases">
        <authorList>
            <person name="Afonso C.L."/>
            <person name="Miller P.J."/>
            <person name="Scott M.A."/>
            <person name="Spackman E."/>
            <person name="Goraichik I."/>
            <person name="Dimitrov K.M."/>
            <person name="Suarez D.L."/>
            <person name="Swayne D.E."/>
        </authorList>
    </citation>
    <scope>NUCLEOTIDE SEQUENCE [LARGE SCALE GENOMIC DNA]</scope>
    <source>
        <strain evidence="3 4">DSM 19625</strain>
    </source>
</reference>
<sequence length="230" mass="24676">MNISIKKLSAVALLSISALTFQSCSKDPVAAPEIAYLNLINASPTVGTFNIYLDKNLINQNGAVAFNGSTGYSQTSPGSHSVKFTTASMQNVITKNITLEANTINSLFLIDKGENIDFFKIKDNLGNLASAKAFVRFINLSPNAPALNLAVKEGEVVISDKAYKTSSEFIEIEPKAYVFQIKDKATGTTAKAELESVELKAGKSYTIIATGLLNPSDIEQPFGGKLMINQ</sequence>
<feature type="domain" description="DUF4397" evidence="2">
    <location>
        <begin position="35"/>
        <end position="149"/>
    </location>
</feature>